<dbReference type="HOGENOM" id="CLU_819991_0_0_1"/>
<dbReference type="AlphaFoldDB" id="A0A0D3JF10"/>
<feature type="domain" description="RWD" evidence="2">
    <location>
        <begin position="8"/>
        <end position="131"/>
    </location>
</feature>
<evidence type="ECO:0000259" key="2">
    <source>
        <dbReference type="PROSITE" id="PS50908"/>
    </source>
</evidence>
<dbReference type="Proteomes" id="UP000013827">
    <property type="component" value="Unassembled WGS sequence"/>
</dbReference>
<evidence type="ECO:0000313" key="4">
    <source>
        <dbReference type="Proteomes" id="UP000013827"/>
    </source>
</evidence>
<protein>
    <recommendedName>
        <fullName evidence="2">RWD domain-containing protein</fullName>
    </recommendedName>
</protein>
<organism evidence="3 4">
    <name type="scientific">Emiliania huxleyi (strain CCMP1516)</name>
    <dbReference type="NCBI Taxonomy" id="280463"/>
    <lineage>
        <taxon>Eukaryota</taxon>
        <taxon>Haptista</taxon>
        <taxon>Haptophyta</taxon>
        <taxon>Prymnesiophyceae</taxon>
        <taxon>Isochrysidales</taxon>
        <taxon>Noelaerhabdaceae</taxon>
        <taxon>Emiliania</taxon>
    </lineage>
</organism>
<dbReference type="KEGG" id="ehx:EMIHUDRAFT_240520"/>
<dbReference type="RefSeq" id="XP_005774524.1">
    <property type="nucleotide sequence ID" value="XM_005774467.1"/>
</dbReference>
<dbReference type="InterPro" id="IPR016135">
    <property type="entry name" value="UBQ-conjugating_enzyme/RWD"/>
</dbReference>
<dbReference type="InterPro" id="IPR006575">
    <property type="entry name" value="RWD_dom"/>
</dbReference>
<name>A0A0D3JF10_EMIH1</name>
<dbReference type="Gene3D" id="3.10.110.10">
    <property type="entry name" value="Ubiquitin Conjugating Enzyme"/>
    <property type="match status" value="1"/>
</dbReference>
<proteinExistence type="predicted"/>
<reference evidence="4" key="1">
    <citation type="journal article" date="2013" name="Nature">
        <title>Pan genome of the phytoplankton Emiliania underpins its global distribution.</title>
        <authorList>
            <person name="Read B.A."/>
            <person name="Kegel J."/>
            <person name="Klute M.J."/>
            <person name="Kuo A."/>
            <person name="Lefebvre S.C."/>
            <person name="Maumus F."/>
            <person name="Mayer C."/>
            <person name="Miller J."/>
            <person name="Monier A."/>
            <person name="Salamov A."/>
            <person name="Young J."/>
            <person name="Aguilar M."/>
            <person name="Claverie J.M."/>
            <person name="Frickenhaus S."/>
            <person name="Gonzalez K."/>
            <person name="Herman E.K."/>
            <person name="Lin Y.C."/>
            <person name="Napier J."/>
            <person name="Ogata H."/>
            <person name="Sarno A.F."/>
            <person name="Shmutz J."/>
            <person name="Schroeder D."/>
            <person name="de Vargas C."/>
            <person name="Verret F."/>
            <person name="von Dassow P."/>
            <person name="Valentin K."/>
            <person name="Van de Peer Y."/>
            <person name="Wheeler G."/>
            <person name="Dacks J.B."/>
            <person name="Delwiche C.F."/>
            <person name="Dyhrman S.T."/>
            <person name="Glockner G."/>
            <person name="John U."/>
            <person name="Richards T."/>
            <person name="Worden A.Z."/>
            <person name="Zhang X."/>
            <person name="Grigoriev I.V."/>
            <person name="Allen A.E."/>
            <person name="Bidle K."/>
            <person name="Borodovsky M."/>
            <person name="Bowler C."/>
            <person name="Brownlee C."/>
            <person name="Cock J.M."/>
            <person name="Elias M."/>
            <person name="Gladyshev V.N."/>
            <person name="Groth M."/>
            <person name="Guda C."/>
            <person name="Hadaegh A."/>
            <person name="Iglesias-Rodriguez M.D."/>
            <person name="Jenkins J."/>
            <person name="Jones B.M."/>
            <person name="Lawson T."/>
            <person name="Leese F."/>
            <person name="Lindquist E."/>
            <person name="Lobanov A."/>
            <person name="Lomsadze A."/>
            <person name="Malik S.B."/>
            <person name="Marsh M.E."/>
            <person name="Mackinder L."/>
            <person name="Mock T."/>
            <person name="Mueller-Roeber B."/>
            <person name="Pagarete A."/>
            <person name="Parker M."/>
            <person name="Probert I."/>
            <person name="Quesneville H."/>
            <person name="Raines C."/>
            <person name="Rensing S.A."/>
            <person name="Riano-Pachon D.M."/>
            <person name="Richier S."/>
            <person name="Rokitta S."/>
            <person name="Shiraiwa Y."/>
            <person name="Soanes D.M."/>
            <person name="van der Giezen M."/>
            <person name="Wahlund T.M."/>
            <person name="Williams B."/>
            <person name="Wilson W."/>
            <person name="Wolfe G."/>
            <person name="Wurch L.L."/>
        </authorList>
    </citation>
    <scope>NUCLEOTIDE SEQUENCE</scope>
</reference>
<sequence>MPSEEATDELVALSSILGPDLWVDSESAGRIVIAVTPEVIDDKEVVGAIAMEVSLPSSYPSSAAPIITCSSLAQHADLFEHRSAPKGGFFAPSAEQAKALAASVAAAVDGGHGDVVVFDAVAAAREWLATNAASKASDADDICARLADAEVSEDDLELDESDMDEELIEALLEVLPGDKRLQAAARLPSGSARQREAIKAVWLSLTPQQRRQMVADSDSDGDFEDLDEESEESEEEHAPVKRSSGGGGGKRKAPSLMPPPPAQRACHRGHRLTPVNSQPRDYRHLAAGVGNCDLCGIDFEYTRGGYHCDACRDWDCCVACGSQGASQGKAAKAKKKGRR</sequence>
<accession>A0A0D3JF10</accession>
<dbReference type="GeneID" id="17267641"/>
<keyword evidence="4" id="KW-1185">Reference proteome</keyword>
<dbReference type="PROSITE" id="PS50908">
    <property type="entry name" value="RWD"/>
    <property type="match status" value="1"/>
</dbReference>
<evidence type="ECO:0000256" key="1">
    <source>
        <dbReference type="SAM" id="MobiDB-lite"/>
    </source>
</evidence>
<dbReference type="Pfam" id="PF05773">
    <property type="entry name" value="RWD"/>
    <property type="match status" value="1"/>
</dbReference>
<evidence type="ECO:0000313" key="3">
    <source>
        <dbReference type="EnsemblProtists" id="EOD22095"/>
    </source>
</evidence>
<feature type="region of interest" description="Disordered" evidence="1">
    <location>
        <begin position="210"/>
        <end position="267"/>
    </location>
</feature>
<feature type="compositionally biased region" description="Acidic residues" evidence="1">
    <location>
        <begin position="217"/>
        <end position="235"/>
    </location>
</feature>
<dbReference type="PaxDb" id="2903-EOD22095"/>
<dbReference type="SUPFAM" id="SSF54495">
    <property type="entry name" value="UBC-like"/>
    <property type="match status" value="1"/>
</dbReference>
<dbReference type="EnsemblProtists" id="EOD22095">
    <property type="protein sequence ID" value="EOD22095"/>
    <property type="gene ID" value="EMIHUDRAFT_240520"/>
</dbReference>
<reference evidence="3" key="2">
    <citation type="submission" date="2024-10" db="UniProtKB">
        <authorList>
            <consortium name="EnsemblProtists"/>
        </authorList>
    </citation>
    <scope>IDENTIFICATION</scope>
</reference>